<dbReference type="PANTHER" id="PTHR30413:SF10">
    <property type="entry name" value="CAPSULE POLYSACCHARIDE EXPORT INNER-MEMBRANE PROTEIN CTRC"/>
    <property type="match status" value="1"/>
</dbReference>
<dbReference type="Pfam" id="PF01061">
    <property type="entry name" value="ABC2_membrane"/>
    <property type="match status" value="1"/>
</dbReference>
<comment type="caution">
    <text evidence="11">The sequence shown here is derived from an EMBL/GenBank/DDBJ whole genome shotgun (WGS) entry which is preliminary data.</text>
</comment>
<feature type="transmembrane region" description="Helical" evidence="9">
    <location>
        <begin position="241"/>
        <end position="259"/>
    </location>
</feature>
<evidence type="ECO:0000256" key="7">
    <source>
        <dbReference type="ARBA" id="ARBA00023047"/>
    </source>
</evidence>
<evidence type="ECO:0000256" key="2">
    <source>
        <dbReference type="ARBA" id="ARBA00007783"/>
    </source>
</evidence>
<comment type="similarity">
    <text evidence="2 9">Belongs to the ABC-2 integral membrane protein family.</text>
</comment>
<dbReference type="PANTHER" id="PTHR30413">
    <property type="entry name" value="INNER MEMBRANE TRANSPORT PERMEASE"/>
    <property type="match status" value="1"/>
</dbReference>
<evidence type="ECO:0000259" key="10">
    <source>
        <dbReference type="PROSITE" id="PS51012"/>
    </source>
</evidence>
<dbReference type="InterPro" id="IPR013525">
    <property type="entry name" value="ABC2_TM"/>
</dbReference>
<keyword evidence="8 9" id="KW-0472">Membrane</keyword>
<organism evidence="11 12">
    <name type="scientific">Caenimonas koreensis DSM 17982</name>
    <dbReference type="NCBI Taxonomy" id="1121255"/>
    <lineage>
        <taxon>Bacteria</taxon>
        <taxon>Pseudomonadati</taxon>
        <taxon>Pseudomonadota</taxon>
        <taxon>Betaproteobacteria</taxon>
        <taxon>Burkholderiales</taxon>
        <taxon>Comamonadaceae</taxon>
        <taxon>Caenimonas</taxon>
    </lineage>
</organism>
<dbReference type="InterPro" id="IPR047817">
    <property type="entry name" value="ABC2_TM_bact-type"/>
</dbReference>
<evidence type="ECO:0000256" key="6">
    <source>
        <dbReference type="ARBA" id="ARBA00022989"/>
    </source>
</evidence>
<evidence type="ECO:0000256" key="8">
    <source>
        <dbReference type="ARBA" id="ARBA00023136"/>
    </source>
</evidence>
<keyword evidence="7" id="KW-0625">Polysaccharide transport</keyword>
<comment type="subcellular location">
    <subcellularLocation>
        <location evidence="9">Cell inner membrane</location>
        <topology evidence="9">Multi-pass membrane protein</topology>
    </subcellularLocation>
    <subcellularLocation>
        <location evidence="1">Cell membrane</location>
        <topology evidence="1">Multi-pass membrane protein</topology>
    </subcellularLocation>
</comment>
<keyword evidence="12" id="KW-1185">Reference proteome</keyword>
<dbReference type="PROSITE" id="PS51012">
    <property type="entry name" value="ABC_TM2"/>
    <property type="match status" value="1"/>
</dbReference>
<protein>
    <recommendedName>
        <fullName evidence="9">Transport permease protein</fullName>
    </recommendedName>
</protein>
<dbReference type="OrthoDB" id="9786910at2"/>
<evidence type="ECO:0000256" key="9">
    <source>
        <dbReference type="RuleBase" id="RU361157"/>
    </source>
</evidence>
<proteinExistence type="inferred from homology"/>
<accession>A0A844B207</accession>
<keyword evidence="4 9" id="KW-1003">Cell membrane</keyword>
<name>A0A844B207_9BURK</name>
<feature type="transmembrane region" description="Helical" evidence="9">
    <location>
        <begin position="78"/>
        <end position="98"/>
    </location>
</feature>
<dbReference type="RefSeq" id="WP_153584540.1">
    <property type="nucleotide sequence ID" value="NZ_WJBU01000006.1"/>
</dbReference>
<feature type="transmembrane region" description="Helical" evidence="9">
    <location>
        <begin position="185"/>
        <end position="204"/>
    </location>
</feature>
<feature type="transmembrane region" description="Helical" evidence="9">
    <location>
        <begin position="150"/>
        <end position="173"/>
    </location>
</feature>
<keyword evidence="3 9" id="KW-0813">Transport</keyword>
<dbReference type="GO" id="GO:0005886">
    <property type="term" value="C:plasma membrane"/>
    <property type="evidence" value="ECO:0007669"/>
    <property type="project" value="UniProtKB-SubCell"/>
</dbReference>
<sequence>MTSLTQLLRRTHPLIPVLHRYMVFQLIRRDIRSRYEGSVIGLGWTLLYPLLILSAYTFVFRAVFKARWPGGGDSTAEFALQVFAGLVIFNLFGELLGRSPRLVLEQPNLVKRVVFPLEILAWVAVGTAMFHGVLALAVMMAALVWTGAGLTPWVMVIPLVLACCVPYMLGLAWLLSGLGVFIRDIAHAVGPAVSMLLFLSPVLYPSRALPGFLQGLLWLNPLTVPIENLRHLAIEGVAPDWQALAIYTLVGLAFAWLSYRLFERLRPAFADEV</sequence>
<gene>
    <name evidence="11" type="ORF">GHT07_08025</name>
</gene>
<dbReference type="EMBL" id="WJBU01000006">
    <property type="protein sequence ID" value="MRD47223.1"/>
    <property type="molecule type" value="Genomic_DNA"/>
</dbReference>
<reference evidence="11 12" key="1">
    <citation type="submission" date="2019-11" db="EMBL/GenBank/DDBJ databases">
        <title>Caenimonas koreensis gen. nov., sp. nov., isolated from activated sludge.</title>
        <authorList>
            <person name="Seung H.R."/>
        </authorList>
    </citation>
    <scope>NUCLEOTIDE SEQUENCE [LARGE SCALE GENOMIC DNA]</scope>
    <source>
        <strain evidence="11 12">EMB320</strain>
    </source>
</reference>
<evidence type="ECO:0000313" key="12">
    <source>
        <dbReference type="Proteomes" id="UP000487350"/>
    </source>
</evidence>
<evidence type="ECO:0000256" key="5">
    <source>
        <dbReference type="ARBA" id="ARBA00022692"/>
    </source>
</evidence>
<dbReference type="GO" id="GO:0140359">
    <property type="term" value="F:ABC-type transporter activity"/>
    <property type="evidence" value="ECO:0007669"/>
    <property type="project" value="InterPro"/>
</dbReference>
<evidence type="ECO:0000313" key="11">
    <source>
        <dbReference type="EMBL" id="MRD47223.1"/>
    </source>
</evidence>
<feature type="transmembrane region" description="Helical" evidence="9">
    <location>
        <begin position="119"/>
        <end position="144"/>
    </location>
</feature>
<evidence type="ECO:0000256" key="1">
    <source>
        <dbReference type="ARBA" id="ARBA00004651"/>
    </source>
</evidence>
<keyword evidence="6 9" id="KW-1133">Transmembrane helix</keyword>
<feature type="domain" description="ABC transmembrane type-2" evidence="10">
    <location>
        <begin position="40"/>
        <end position="265"/>
    </location>
</feature>
<dbReference type="Proteomes" id="UP000487350">
    <property type="component" value="Unassembled WGS sequence"/>
</dbReference>
<dbReference type="AlphaFoldDB" id="A0A844B207"/>
<evidence type="ECO:0000256" key="3">
    <source>
        <dbReference type="ARBA" id="ARBA00022448"/>
    </source>
</evidence>
<evidence type="ECO:0000256" key="4">
    <source>
        <dbReference type="ARBA" id="ARBA00022475"/>
    </source>
</evidence>
<keyword evidence="7" id="KW-0762">Sugar transport</keyword>
<dbReference type="GO" id="GO:0015774">
    <property type="term" value="P:polysaccharide transport"/>
    <property type="evidence" value="ECO:0007669"/>
    <property type="project" value="UniProtKB-KW"/>
</dbReference>
<dbReference type="GO" id="GO:0015920">
    <property type="term" value="P:lipopolysaccharide transport"/>
    <property type="evidence" value="ECO:0007669"/>
    <property type="project" value="TreeGrafter"/>
</dbReference>
<feature type="transmembrane region" description="Helical" evidence="9">
    <location>
        <begin position="38"/>
        <end position="58"/>
    </location>
</feature>
<keyword evidence="5 9" id="KW-0812">Transmembrane</keyword>